<organism evidence="1 2">
    <name type="scientific">Gordonia insulae</name>
    <dbReference type="NCBI Taxonomy" id="2420509"/>
    <lineage>
        <taxon>Bacteria</taxon>
        <taxon>Bacillati</taxon>
        <taxon>Actinomycetota</taxon>
        <taxon>Actinomycetes</taxon>
        <taxon>Mycobacteriales</taxon>
        <taxon>Gordoniaceae</taxon>
        <taxon>Gordonia</taxon>
    </lineage>
</organism>
<reference evidence="1 2" key="1">
    <citation type="submission" date="2018-11" db="EMBL/GenBank/DDBJ databases">
        <title>Gordonia insulae sp. nov., isolated from an island soil.</title>
        <authorList>
            <person name="Kim Y.S."/>
            <person name="Kim S.B."/>
        </authorList>
    </citation>
    <scope>NUCLEOTIDE SEQUENCE [LARGE SCALE GENOMIC DNA]</scope>
    <source>
        <strain evidence="1 2">MMS17-SY073</strain>
    </source>
</reference>
<accession>A0A3G8JJA7</accession>
<dbReference type="PANTHER" id="PTHR34853">
    <property type="match status" value="1"/>
</dbReference>
<dbReference type="SUPFAM" id="SSF53474">
    <property type="entry name" value="alpha/beta-Hydrolases"/>
    <property type="match status" value="1"/>
</dbReference>
<keyword evidence="2" id="KW-1185">Reference proteome</keyword>
<dbReference type="GO" id="GO:0016042">
    <property type="term" value="P:lipid catabolic process"/>
    <property type="evidence" value="ECO:0007669"/>
    <property type="project" value="InterPro"/>
</dbReference>
<evidence type="ECO:0000313" key="1">
    <source>
        <dbReference type="EMBL" id="AZG45157.1"/>
    </source>
</evidence>
<dbReference type="KEGG" id="gom:D7316_01751"/>
<name>A0A3G8JJA7_9ACTN</name>
<dbReference type="InterPro" id="IPR005152">
    <property type="entry name" value="Lipase_secreted"/>
</dbReference>
<dbReference type="PANTHER" id="PTHR34853:SF1">
    <property type="entry name" value="LIPASE 5"/>
    <property type="match status" value="1"/>
</dbReference>
<dbReference type="AlphaFoldDB" id="A0A3G8JJA7"/>
<dbReference type="GO" id="GO:0004806">
    <property type="term" value="F:triacylglycerol lipase activity"/>
    <property type="evidence" value="ECO:0007669"/>
    <property type="project" value="InterPro"/>
</dbReference>
<dbReference type="Pfam" id="PF03583">
    <property type="entry name" value="LIP"/>
    <property type="match status" value="1"/>
</dbReference>
<evidence type="ECO:0000313" key="2">
    <source>
        <dbReference type="Proteomes" id="UP000271469"/>
    </source>
</evidence>
<dbReference type="InterPro" id="IPR029058">
    <property type="entry name" value="AB_hydrolase_fold"/>
</dbReference>
<gene>
    <name evidence="1" type="ORF">D7316_01751</name>
</gene>
<sequence length="390" mass="40470">MRRVPTVRVLTRLGGSFASAMVIVTVISAGVVGVAAAAPPARAGSVLQQSALPAAQLPSGAGEGRRLLYVTRDQAGRPVTSTGALYLPPGRAPAGGWPVFSWAHGTSGISDKCSPSMSSGARRDELEPTIGTALRAGYAVTATDYPGLGSGGTAEYLGGRAAAYSVIDMIRASRAVDPSLSRRWVSSGHSQGGHSAIWAAHMAPRYAPELPLLGTVAFAPASNIERVVPLMAPGVPDLGRYNAFSGLILYILSGLDHARPDLNVTGYLTPSGRAWLERARGLCVFELSTALADVPPGTLVAKPFTDPRFTAALADYLAVPAGGYRTPIRIEHGVADTTVPFPLSLALVSQMRTAGTDVSLVPYPGVNHMQVVRAGSADAFRTVAGYFARG</sequence>
<dbReference type="EMBL" id="CP033972">
    <property type="protein sequence ID" value="AZG45157.1"/>
    <property type="molecule type" value="Genomic_DNA"/>
</dbReference>
<dbReference type="Gene3D" id="1.10.260.130">
    <property type="match status" value="1"/>
</dbReference>
<proteinExistence type="predicted"/>
<dbReference type="PIRSF" id="PIRSF029171">
    <property type="entry name" value="Esterase_LipA"/>
    <property type="match status" value="1"/>
</dbReference>
<dbReference type="Gene3D" id="3.40.50.1820">
    <property type="entry name" value="alpha/beta hydrolase"/>
    <property type="match status" value="1"/>
</dbReference>
<dbReference type="Proteomes" id="UP000271469">
    <property type="component" value="Chromosome"/>
</dbReference>
<protein>
    <submittedName>
        <fullName evidence="1">Putative inactive lipase</fullName>
    </submittedName>
</protein>